<dbReference type="SUPFAM" id="SSF88713">
    <property type="entry name" value="Glycoside hydrolase/deacetylase"/>
    <property type="match status" value="1"/>
</dbReference>
<dbReference type="PANTHER" id="PTHR10587:SF125">
    <property type="entry name" value="POLYSACCHARIDE DEACETYLASE YHEN-RELATED"/>
    <property type="match status" value="1"/>
</dbReference>
<dbReference type="Proteomes" id="UP000019364">
    <property type="component" value="Unassembled WGS sequence"/>
</dbReference>
<keyword evidence="1" id="KW-0732">Signal</keyword>
<dbReference type="GO" id="GO:0016810">
    <property type="term" value="F:hydrolase activity, acting on carbon-nitrogen (but not peptide) bonds"/>
    <property type="evidence" value="ECO:0007669"/>
    <property type="project" value="InterPro"/>
</dbReference>
<dbReference type="Gene3D" id="3.20.20.370">
    <property type="entry name" value="Glycoside hydrolase/deacetylase"/>
    <property type="match status" value="1"/>
</dbReference>
<dbReference type="STRING" id="1236976.JCM16418_403"/>
<organism evidence="3 4">
    <name type="scientific">Paenibacillus pini JCM 16418</name>
    <dbReference type="NCBI Taxonomy" id="1236976"/>
    <lineage>
        <taxon>Bacteria</taxon>
        <taxon>Bacillati</taxon>
        <taxon>Bacillota</taxon>
        <taxon>Bacilli</taxon>
        <taxon>Bacillales</taxon>
        <taxon>Paenibacillaceae</taxon>
        <taxon>Paenibacillus</taxon>
    </lineage>
</organism>
<dbReference type="CDD" id="cd10944">
    <property type="entry name" value="CE4_SmPgdA_like"/>
    <property type="match status" value="1"/>
</dbReference>
<protein>
    <submittedName>
        <fullName evidence="3">Polysaccharide deacetylase</fullName>
    </submittedName>
</protein>
<dbReference type="Pfam" id="PF07833">
    <property type="entry name" value="Cu_amine_oxidN1"/>
    <property type="match status" value="1"/>
</dbReference>
<name>W7YFY4_9BACL</name>
<feature type="domain" description="NodB homology" evidence="2">
    <location>
        <begin position="178"/>
        <end position="364"/>
    </location>
</feature>
<dbReference type="InterPro" id="IPR011330">
    <property type="entry name" value="Glyco_hydro/deAcase_b/a-brl"/>
</dbReference>
<dbReference type="PROSITE" id="PS51677">
    <property type="entry name" value="NODB"/>
    <property type="match status" value="1"/>
</dbReference>
<accession>W7YFY4</accession>
<evidence type="ECO:0000313" key="4">
    <source>
        <dbReference type="Proteomes" id="UP000019364"/>
    </source>
</evidence>
<comment type="caution">
    <text evidence="3">The sequence shown here is derived from an EMBL/GenBank/DDBJ whole genome shotgun (WGS) entry which is preliminary data.</text>
</comment>
<feature type="signal peptide" evidence="1">
    <location>
        <begin position="1"/>
        <end position="31"/>
    </location>
</feature>
<dbReference type="InterPro" id="IPR002509">
    <property type="entry name" value="NODB_dom"/>
</dbReference>
<dbReference type="PANTHER" id="PTHR10587">
    <property type="entry name" value="GLYCOSYL TRANSFERASE-RELATED"/>
    <property type="match status" value="1"/>
</dbReference>
<dbReference type="RefSeq" id="WP_036645520.1">
    <property type="nucleotide sequence ID" value="NZ_BAVZ01000001.1"/>
</dbReference>
<feature type="chain" id="PRO_5039623880" evidence="1">
    <location>
        <begin position="32"/>
        <end position="380"/>
    </location>
</feature>
<dbReference type="InterPro" id="IPR036582">
    <property type="entry name" value="Mao_N_sf"/>
</dbReference>
<evidence type="ECO:0000259" key="2">
    <source>
        <dbReference type="PROSITE" id="PS51677"/>
    </source>
</evidence>
<dbReference type="Pfam" id="PF01522">
    <property type="entry name" value="Polysacc_deac_1"/>
    <property type="match status" value="1"/>
</dbReference>
<sequence length="380" mass="42276">MSKKRMIGFKWLLSLTLIFSAVLPIGNASVAAVGSTANMSESSVYIAVNDTLLHYDKIRPVMSKQTLYIPLVQTSELLGLNVSYSSQKTTITGNGKKLTLTAKQEGMLVANGRTMVSLRLLSSSFGYPLSYISSGPVYRIFTSDAKLTDREFMDKFGKEMKKPVQPKPEPAPTGNGSRKMYITFDDGPNANTGALLKVLDRYDVKATFFVLGKQIASHPAAAKQIVAKGHSVGLHGMTHQANKFYASPTSALNEMNNDNAQLYKATGIYSKLIRTPYGSKPNFKKSYRDQTAASGYHLWDWNIDSNDWRYTKNPQTIYNNVLRDVRAKKKQGITPVVLFHDQQATTSILPKLLQALKAEGYTFDVLTNDTTPLNFWQDKR</sequence>
<dbReference type="SUPFAM" id="SSF55383">
    <property type="entry name" value="Copper amine oxidase, domain N"/>
    <property type="match status" value="1"/>
</dbReference>
<dbReference type="InterPro" id="IPR050248">
    <property type="entry name" value="Polysacc_deacetylase_ArnD"/>
</dbReference>
<evidence type="ECO:0000256" key="1">
    <source>
        <dbReference type="SAM" id="SignalP"/>
    </source>
</evidence>
<dbReference type="eggNOG" id="COG0726">
    <property type="taxonomic scope" value="Bacteria"/>
</dbReference>
<keyword evidence="4" id="KW-1185">Reference proteome</keyword>
<proteinExistence type="predicted"/>
<dbReference type="InterPro" id="IPR012854">
    <property type="entry name" value="Cu_amine_oxidase-like_N"/>
</dbReference>
<reference evidence="3 4" key="1">
    <citation type="journal article" date="2014" name="Genome Announc.">
        <title>Draft Genome Sequence of Paenibacillus pini JCM 16418T, Isolated from the Rhizosphere of Pine Tree.</title>
        <authorList>
            <person name="Yuki M."/>
            <person name="Oshima K."/>
            <person name="Suda W."/>
            <person name="Oshida Y."/>
            <person name="Kitamura K."/>
            <person name="Iida Y."/>
            <person name="Hattori M."/>
            <person name="Ohkuma M."/>
        </authorList>
    </citation>
    <scope>NUCLEOTIDE SEQUENCE [LARGE SCALE GENOMIC DNA]</scope>
    <source>
        <strain evidence="3 4">JCM 16418</strain>
    </source>
</reference>
<dbReference type="AlphaFoldDB" id="W7YFY4"/>
<dbReference type="OrthoDB" id="258610at2"/>
<dbReference type="EMBL" id="BAVZ01000001">
    <property type="protein sequence ID" value="GAF06448.1"/>
    <property type="molecule type" value="Genomic_DNA"/>
</dbReference>
<evidence type="ECO:0000313" key="3">
    <source>
        <dbReference type="EMBL" id="GAF06448.1"/>
    </source>
</evidence>
<dbReference type="GO" id="GO:0005975">
    <property type="term" value="P:carbohydrate metabolic process"/>
    <property type="evidence" value="ECO:0007669"/>
    <property type="project" value="InterPro"/>
</dbReference>
<gene>
    <name evidence="3" type="ORF">JCM16418_403</name>
</gene>